<organism evidence="8 9">
    <name type="scientific">Lasallia pustulata</name>
    <dbReference type="NCBI Taxonomy" id="136370"/>
    <lineage>
        <taxon>Eukaryota</taxon>
        <taxon>Fungi</taxon>
        <taxon>Dikarya</taxon>
        <taxon>Ascomycota</taxon>
        <taxon>Pezizomycotina</taxon>
        <taxon>Lecanoromycetes</taxon>
        <taxon>OSLEUM clade</taxon>
        <taxon>Umbilicariomycetidae</taxon>
        <taxon>Umbilicariales</taxon>
        <taxon>Umbilicariaceae</taxon>
        <taxon>Lasallia</taxon>
    </lineage>
</organism>
<comment type="subcellular location">
    <subcellularLocation>
        <location evidence="2">Cytoplasm</location>
    </subcellularLocation>
    <subcellularLocation>
        <location evidence="1">Nucleus</location>
    </subcellularLocation>
</comment>
<feature type="domain" description="Nitroreductase" evidence="7">
    <location>
        <begin position="59"/>
        <end position="227"/>
    </location>
</feature>
<evidence type="ECO:0000256" key="2">
    <source>
        <dbReference type="ARBA" id="ARBA00004496"/>
    </source>
</evidence>
<proteinExistence type="inferred from homology"/>
<evidence type="ECO:0000313" key="8">
    <source>
        <dbReference type="EMBL" id="KAA6411756.1"/>
    </source>
</evidence>
<dbReference type="GO" id="GO:0034599">
    <property type="term" value="P:cellular response to oxidative stress"/>
    <property type="evidence" value="ECO:0007669"/>
    <property type="project" value="InterPro"/>
</dbReference>
<dbReference type="OrthoDB" id="2138173at2759"/>
<keyword evidence="6" id="KW-0539">Nucleus</keyword>
<keyword evidence="4" id="KW-0963">Cytoplasm</keyword>
<dbReference type="AlphaFoldDB" id="A0A5M8PQB7"/>
<dbReference type="EMBL" id="VXIT01000007">
    <property type="protein sequence ID" value="KAA6411756.1"/>
    <property type="molecule type" value="Genomic_DNA"/>
</dbReference>
<evidence type="ECO:0000259" key="7">
    <source>
        <dbReference type="Pfam" id="PF00881"/>
    </source>
</evidence>
<evidence type="ECO:0000313" key="9">
    <source>
        <dbReference type="Proteomes" id="UP000324767"/>
    </source>
</evidence>
<dbReference type="GO" id="GO:0005634">
    <property type="term" value="C:nucleus"/>
    <property type="evidence" value="ECO:0007669"/>
    <property type="project" value="UniProtKB-SubCell"/>
</dbReference>
<dbReference type="FunFam" id="3.40.109.10:FF:000001">
    <property type="entry name" value="Nitroreductase family"/>
    <property type="match status" value="1"/>
</dbReference>
<protein>
    <submittedName>
        <fullName evidence="8">Nitroreductase</fullName>
    </submittedName>
</protein>
<evidence type="ECO:0000256" key="1">
    <source>
        <dbReference type="ARBA" id="ARBA00004123"/>
    </source>
</evidence>
<dbReference type="CDD" id="cd02140">
    <property type="entry name" value="Frm2-like"/>
    <property type="match status" value="1"/>
</dbReference>
<dbReference type="Pfam" id="PF00881">
    <property type="entry name" value="Nitroreductase"/>
    <property type="match status" value="1"/>
</dbReference>
<keyword evidence="5" id="KW-0560">Oxidoreductase</keyword>
<reference evidence="8 9" key="1">
    <citation type="submission" date="2019-09" db="EMBL/GenBank/DDBJ databases">
        <title>The hologenome of the rock-dwelling lichen Lasallia pustulata.</title>
        <authorList>
            <person name="Greshake Tzovaras B."/>
            <person name="Segers F."/>
            <person name="Bicker A."/>
            <person name="Dal Grande F."/>
            <person name="Otte J."/>
            <person name="Hankeln T."/>
            <person name="Schmitt I."/>
            <person name="Ebersberger I."/>
        </authorList>
    </citation>
    <scope>NUCLEOTIDE SEQUENCE [LARGE SCALE GENOMIC DNA]</scope>
    <source>
        <strain evidence="8">A1-1</strain>
    </source>
</reference>
<dbReference type="GO" id="GO:0005737">
    <property type="term" value="C:cytoplasm"/>
    <property type="evidence" value="ECO:0007669"/>
    <property type="project" value="UniProtKB-SubCell"/>
</dbReference>
<evidence type="ECO:0000256" key="4">
    <source>
        <dbReference type="ARBA" id="ARBA00022490"/>
    </source>
</evidence>
<dbReference type="InterPro" id="IPR033877">
    <property type="entry name" value="Frm2/Hbn1"/>
</dbReference>
<dbReference type="SUPFAM" id="SSF55469">
    <property type="entry name" value="FMN-dependent nitroreductase-like"/>
    <property type="match status" value="1"/>
</dbReference>
<dbReference type="PANTHER" id="PTHR43035:SF1">
    <property type="entry name" value="FATTY ACID REPRESSION MUTANT PROTEIN 2-RELATED"/>
    <property type="match status" value="1"/>
</dbReference>
<comment type="caution">
    <text evidence="8">The sequence shown here is derived from an EMBL/GenBank/DDBJ whole genome shotgun (WGS) entry which is preliminary data.</text>
</comment>
<comment type="similarity">
    <text evidence="3">Belongs to the nitroreductase family.</text>
</comment>
<evidence type="ECO:0000256" key="5">
    <source>
        <dbReference type="ARBA" id="ARBA00023002"/>
    </source>
</evidence>
<name>A0A5M8PQB7_9LECA</name>
<dbReference type="PANTHER" id="PTHR43035">
    <property type="entry name" value="FATTY ACID REPRESSION MUTANT PROTEIN 2-RELATED"/>
    <property type="match status" value="1"/>
</dbReference>
<dbReference type="InterPro" id="IPR029479">
    <property type="entry name" value="Nitroreductase"/>
</dbReference>
<evidence type="ECO:0000256" key="3">
    <source>
        <dbReference type="ARBA" id="ARBA00007118"/>
    </source>
</evidence>
<dbReference type="Proteomes" id="UP000324767">
    <property type="component" value="Unassembled WGS sequence"/>
</dbReference>
<accession>A0A5M8PQB7</accession>
<evidence type="ECO:0000256" key="6">
    <source>
        <dbReference type="ARBA" id="ARBA00023242"/>
    </source>
</evidence>
<dbReference type="GO" id="GO:0016491">
    <property type="term" value="F:oxidoreductase activity"/>
    <property type="evidence" value="ECO:0007669"/>
    <property type="project" value="UniProtKB-KW"/>
</dbReference>
<sequence>MSSLIKQLLPTSKLPLLSLLRTTPSNPFSSFPFNYPNQRLLSTTARKMVSSAEFLAPVETRRSIYPLSNSSPISDDRIVEIVRTAILHVPSSFNSQSTRAVVLLKKEHEKLWDITKECLKPQMPEEQFQQTSKKLDGFRAGYGTVLFFEDPEPVKALQSRFAIYADKFPQWSEHTSGMHQYVVWTALEADGLGCNLQHYNPVIDQRVQNEWKVPMEWGLKAQLVFGKRAGEPGKKEFKPVEERLFVHGK</sequence>
<dbReference type="InterPro" id="IPR000415">
    <property type="entry name" value="Nitroreductase-like"/>
</dbReference>
<dbReference type="Gene3D" id="3.40.109.10">
    <property type="entry name" value="NADH Oxidase"/>
    <property type="match status" value="1"/>
</dbReference>
<gene>
    <name evidence="8" type="ORF">FRX48_05037</name>
</gene>